<evidence type="ECO:0000313" key="3">
    <source>
        <dbReference type="EMBL" id="KAK7948823.1"/>
    </source>
</evidence>
<feature type="region of interest" description="Disordered" evidence="1">
    <location>
        <begin position="142"/>
        <end position="210"/>
    </location>
</feature>
<dbReference type="Pfam" id="PF22980">
    <property type="entry name" value="Myb_DNA-bind_8"/>
    <property type="match status" value="1"/>
</dbReference>
<feature type="compositionally biased region" description="Basic residues" evidence="1">
    <location>
        <begin position="89"/>
        <end position="100"/>
    </location>
</feature>
<feature type="region of interest" description="Disordered" evidence="1">
    <location>
        <begin position="68"/>
        <end position="123"/>
    </location>
</feature>
<dbReference type="RefSeq" id="XP_066698329.1">
    <property type="nucleotide sequence ID" value="XM_066845931.1"/>
</dbReference>
<gene>
    <name evidence="3" type="ORF">PG986_009709</name>
</gene>
<feature type="compositionally biased region" description="Basic and acidic residues" evidence="1">
    <location>
        <begin position="188"/>
        <end position="199"/>
    </location>
</feature>
<name>A0ABR1Q8R8_9PEZI</name>
<reference evidence="3 4" key="1">
    <citation type="submission" date="2023-01" db="EMBL/GenBank/DDBJ databases">
        <title>Analysis of 21 Apiospora genomes using comparative genomics revels a genus with tremendous synthesis potential of carbohydrate active enzymes and secondary metabolites.</title>
        <authorList>
            <person name="Sorensen T."/>
        </authorList>
    </citation>
    <scope>NUCLEOTIDE SEQUENCE [LARGE SCALE GENOMIC DNA]</scope>
    <source>
        <strain evidence="3 4">CBS 24483</strain>
    </source>
</reference>
<proteinExistence type="predicted"/>
<accession>A0ABR1Q8R8</accession>
<sequence>MSKSQDIESQFRFLISCIKHSNNGRVDFEAVRKECGVVTKGAAAKRFERLLKANGITGGLYNTVIKKEPAPKKEVEEDDDPNLPGIKPTRGRPSNKKRKLMQVEENADDDDEPVKGEVKSEDAIHVKSELAGYANLPMMSSSLHQPMATIPPHPSRPSNDNVGDIHSDDDVMIVGVSDKMSEGGNDDSSNKSSEDKSPVADDDDGDEDYA</sequence>
<comment type="caution">
    <text evidence="3">The sequence shown here is derived from an EMBL/GenBank/DDBJ whole genome shotgun (WGS) entry which is preliminary data.</text>
</comment>
<organism evidence="3 4">
    <name type="scientific">Apiospora aurea</name>
    <dbReference type="NCBI Taxonomy" id="335848"/>
    <lineage>
        <taxon>Eukaryota</taxon>
        <taxon>Fungi</taxon>
        <taxon>Dikarya</taxon>
        <taxon>Ascomycota</taxon>
        <taxon>Pezizomycotina</taxon>
        <taxon>Sordariomycetes</taxon>
        <taxon>Xylariomycetidae</taxon>
        <taxon>Amphisphaeriales</taxon>
        <taxon>Apiosporaceae</taxon>
        <taxon>Apiospora</taxon>
    </lineage>
</organism>
<evidence type="ECO:0000256" key="1">
    <source>
        <dbReference type="SAM" id="MobiDB-lite"/>
    </source>
</evidence>
<dbReference type="Proteomes" id="UP001391051">
    <property type="component" value="Unassembled WGS sequence"/>
</dbReference>
<feature type="compositionally biased region" description="Basic and acidic residues" evidence="1">
    <location>
        <begin position="113"/>
        <end position="123"/>
    </location>
</feature>
<dbReference type="InterPro" id="IPR054505">
    <property type="entry name" value="Myb_DNA-bind_8"/>
</dbReference>
<protein>
    <recommendedName>
        <fullName evidence="2">Myb-like DNA-binding domain-containing protein</fullName>
    </recommendedName>
</protein>
<evidence type="ECO:0000313" key="4">
    <source>
        <dbReference type="Proteomes" id="UP001391051"/>
    </source>
</evidence>
<dbReference type="GeneID" id="92078993"/>
<keyword evidence="4" id="KW-1185">Reference proteome</keyword>
<evidence type="ECO:0000259" key="2">
    <source>
        <dbReference type="Pfam" id="PF22980"/>
    </source>
</evidence>
<feature type="domain" description="Myb-like DNA-binding" evidence="2">
    <location>
        <begin position="8"/>
        <end position="55"/>
    </location>
</feature>
<dbReference type="EMBL" id="JAQQWE010000006">
    <property type="protein sequence ID" value="KAK7948823.1"/>
    <property type="molecule type" value="Genomic_DNA"/>
</dbReference>
<feature type="compositionally biased region" description="Acidic residues" evidence="1">
    <location>
        <begin position="200"/>
        <end position="210"/>
    </location>
</feature>